<evidence type="ECO:0000256" key="3">
    <source>
        <dbReference type="ARBA" id="ARBA00022771"/>
    </source>
</evidence>
<comment type="caution">
    <text evidence="10">The sequence shown here is derived from an EMBL/GenBank/DDBJ whole genome shotgun (WGS) entry which is preliminary data.</text>
</comment>
<dbReference type="GO" id="GO:0005634">
    <property type="term" value="C:nucleus"/>
    <property type="evidence" value="ECO:0007669"/>
    <property type="project" value="TreeGrafter"/>
</dbReference>
<evidence type="ECO:0000256" key="2">
    <source>
        <dbReference type="ARBA" id="ARBA00022737"/>
    </source>
</evidence>
<feature type="region of interest" description="Disordered" evidence="8">
    <location>
        <begin position="174"/>
        <end position="197"/>
    </location>
</feature>
<keyword evidence="4" id="KW-0862">Zinc</keyword>
<keyword evidence="2" id="KW-0677">Repeat</keyword>
<dbReference type="Gene3D" id="3.30.160.60">
    <property type="entry name" value="Classic Zinc Finger"/>
    <property type="match status" value="1"/>
</dbReference>
<dbReference type="PANTHER" id="PTHR45988">
    <property type="entry name" value="C2H2 TYPE ZINC FINGER TRANSCRIPTION FACTOR FAMILY-RELATED"/>
    <property type="match status" value="1"/>
</dbReference>
<dbReference type="GO" id="GO:0000976">
    <property type="term" value="F:transcription cis-regulatory region binding"/>
    <property type="evidence" value="ECO:0007669"/>
    <property type="project" value="TreeGrafter"/>
</dbReference>
<dbReference type="InterPro" id="IPR044653">
    <property type="entry name" value="AZF1/2/3-like"/>
</dbReference>
<keyword evidence="11" id="KW-1185">Reference proteome</keyword>
<dbReference type="InterPro" id="IPR036236">
    <property type="entry name" value="Znf_C2H2_sf"/>
</dbReference>
<dbReference type="Pfam" id="PF13912">
    <property type="entry name" value="zf-C2H2_6"/>
    <property type="match status" value="2"/>
</dbReference>
<dbReference type="EMBL" id="JAAGAX010000001">
    <property type="protein sequence ID" value="KAF2324284.1"/>
    <property type="molecule type" value="Genomic_DNA"/>
</dbReference>
<evidence type="ECO:0000313" key="11">
    <source>
        <dbReference type="Proteomes" id="UP000467840"/>
    </source>
</evidence>
<dbReference type="Proteomes" id="UP000467840">
    <property type="component" value="Chromosome 5"/>
</dbReference>
<keyword evidence="3 7" id="KW-0863">Zinc-finger</keyword>
<dbReference type="InterPro" id="IPR013087">
    <property type="entry name" value="Znf_C2H2_type"/>
</dbReference>
<evidence type="ECO:0000259" key="9">
    <source>
        <dbReference type="PROSITE" id="PS50157"/>
    </source>
</evidence>
<evidence type="ECO:0000256" key="5">
    <source>
        <dbReference type="ARBA" id="ARBA00023015"/>
    </source>
</evidence>
<keyword evidence="5" id="KW-0805">Transcription regulation</keyword>
<proteinExistence type="predicted"/>
<dbReference type="SMART" id="SM00355">
    <property type="entry name" value="ZnF_C2H2"/>
    <property type="match status" value="2"/>
</dbReference>
<sequence length="306" mass="33285">MALEALNSPTTATPSFQFQDSGSLHHLREPWAKRKRSKRPQHQPTEEEYLALCLVMLARGTTASTSASTVSYRHSSPTPSPQLQASTNSEEKLTYKCTVCNKAFSSYQALGGHKASHRKLAGRGDQSTSSTTTSFANAPISNGSGKLHECSICHKSFPTGQALGGHKRCHYEGGAGGAEKSGMTSTSEGVGSTNTQSLSQSHRGFDLNLPALPEFAADFFISGDDENLSLDWLKLNIHGTYKGRNNDLLTHLVGVSYVMRLDAGYSYHTWVGFQLQRLSYMWAVNTCLSFVGNKWGQKVILEGDNA</sequence>
<feature type="compositionally biased region" description="Polar residues" evidence="8">
    <location>
        <begin position="72"/>
        <end position="88"/>
    </location>
</feature>
<protein>
    <recommendedName>
        <fullName evidence="9">C2H2-type domain-containing protein</fullName>
    </recommendedName>
</protein>
<dbReference type="GO" id="GO:0003700">
    <property type="term" value="F:DNA-binding transcription factor activity"/>
    <property type="evidence" value="ECO:0007669"/>
    <property type="project" value="InterPro"/>
</dbReference>
<dbReference type="SUPFAM" id="SSF57667">
    <property type="entry name" value="beta-beta-alpha zinc fingers"/>
    <property type="match status" value="1"/>
</dbReference>
<dbReference type="PROSITE" id="PS50157">
    <property type="entry name" value="ZINC_FINGER_C2H2_2"/>
    <property type="match status" value="2"/>
</dbReference>
<dbReference type="GO" id="GO:0008270">
    <property type="term" value="F:zinc ion binding"/>
    <property type="evidence" value="ECO:0007669"/>
    <property type="project" value="UniProtKB-KW"/>
</dbReference>
<dbReference type="PROSITE" id="PS00028">
    <property type="entry name" value="ZINC_FINGER_C2H2_1"/>
    <property type="match status" value="2"/>
</dbReference>
<feature type="region of interest" description="Disordered" evidence="8">
    <location>
        <begin position="68"/>
        <end position="88"/>
    </location>
</feature>
<evidence type="ECO:0000256" key="1">
    <source>
        <dbReference type="ARBA" id="ARBA00022723"/>
    </source>
</evidence>
<keyword evidence="1" id="KW-0479">Metal-binding</keyword>
<evidence type="ECO:0000256" key="7">
    <source>
        <dbReference type="PROSITE-ProRule" id="PRU00042"/>
    </source>
</evidence>
<evidence type="ECO:0000256" key="8">
    <source>
        <dbReference type="SAM" id="MobiDB-lite"/>
    </source>
</evidence>
<evidence type="ECO:0000256" key="4">
    <source>
        <dbReference type="ARBA" id="ARBA00022833"/>
    </source>
</evidence>
<evidence type="ECO:0000313" key="10">
    <source>
        <dbReference type="EMBL" id="KAF2324284.1"/>
    </source>
</evidence>
<feature type="domain" description="C2H2-type" evidence="9">
    <location>
        <begin position="95"/>
        <end position="117"/>
    </location>
</feature>
<gene>
    <name evidence="10" type="ORF">GH714_011652</name>
</gene>
<dbReference type="AlphaFoldDB" id="A0A6A6NGJ6"/>
<feature type="compositionally biased region" description="Polar residues" evidence="8">
    <location>
        <begin position="182"/>
        <end position="197"/>
    </location>
</feature>
<organism evidence="10 11">
    <name type="scientific">Hevea brasiliensis</name>
    <name type="common">Para rubber tree</name>
    <name type="synonym">Siphonia brasiliensis</name>
    <dbReference type="NCBI Taxonomy" id="3981"/>
    <lineage>
        <taxon>Eukaryota</taxon>
        <taxon>Viridiplantae</taxon>
        <taxon>Streptophyta</taxon>
        <taxon>Embryophyta</taxon>
        <taxon>Tracheophyta</taxon>
        <taxon>Spermatophyta</taxon>
        <taxon>Magnoliopsida</taxon>
        <taxon>eudicotyledons</taxon>
        <taxon>Gunneridae</taxon>
        <taxon>Pentapetalae</taxon>
        <taxon>rosids</taxon>
        <taxon>fabids</taxon>
        <taxon>Malpighiales</taxon>
        <taxon>Euphorbiaceae</taxon>
        <taxon>Crotonoideae</taxon>
        <taxon>Micrandreae</taxon>
        <taxon>Hevea</taxon>
    </lineage>
</organism>
<evidence type="ECO:0000256" key="6">
    <source>
        <dbReference type="ARBA" id="ARBA00023163"/>
    </source>
</evidence>
<feature type="compositionally biased region" description="Polar residues" evidence="8">
    <location>
        <begin position="7"/>
        <end position="22"/>
    </location>
</feature>
<accession>A0A6A6NGJ6</accession>
<feature type="domain" description="C2H2-type" evidence="9">
    <location>
        <begin position="148"/>
        <end position="170"/>
    </location>
</feature>
<name>A0A6A6NGJ6_HEVBR</name>
<dbReference type="PANTHER" id="PTHR45988:SF92">
    <property type="entry name" value="C2H2 TYPE ZINC FINGER TRANSCRIPTION FACTOR FAMILY-RELATED"/>
    <property type="match status" value="1"/>
</dbReference>
<reference evidence="10 11" key="1">
    <citation type="journal article" date="2020" name="Mol. Plant">
        <title>The Chromosome-Based Rubber Tree Genome Provides New Insights into Spurge Genome Evolution and Rubber Biosynthesis.</title>
        <authorList>
            <person name="Liu J."/>
            <person name="Shi C."/>
            <person name="Shi C.C."/>
            <person name="Li W."/>
            <person name="Zhang Q.J."/>
            <person name="Zhang Y."/>
            <person name="Li K."/>
            <person name="Lu H.F."/>
            <person name="Shi C."/>
            <person name="Zhu S.T."/>
            <person name="Xiao Z.Y."/>
            <person name="Nan H."/>
            <person name="Yue Y."/>
            <person name="Zhu X.G."/>
            <person name="Wu Y."/>
            <person name="Hong X.N."/>
            <person name="Fan G.Y."/>
            <person name="Tong Y."/>
            <person name="Zhang D."/>
            <person name="Mao C.L."/>
            <person name="Liu Y.L."/>
            <person name="Hao S.J."/>
            <person name="Liu W.Q."/>
            <person name="Lv M.Q."/>
            <person name="Zhang H.B."/>
            <person name="Liu Y."/>
            <person name="Hu-Tang G.R."/>
            <person name="Wang J.P."/>
            <person name="Wang J.H."/>
            <person name="Sun Y.H."/>
            <person name="Ni S.B."/>
            <person name="Chen W.B."/>
            <person name="Zhang X.C."/>
            <person name="Jiao Y.N."/>
            <person name="Eichler E.E."/>
            <person name="Li G.H."/>
            <person name="Liu X."/>
            <person name="Gao L.Z."/>
        </authorList>
    </citation>
    <scope>NUCLEOTIDE SEQUENCE [LARGE SCALE GENOMIC DNA]</scope>
    <source>
        <strain evidence="11">cv. GT1</strain>
        <tissue evidence="10">Leaf</tissue>
    </source>
</reference>
<feature type="region of interest" description="Disordered" evidence="8">
    <location>
        <begin position="119"/>
        <end position="140"/>
    </location>
</feature>
<feature type="region of interest" description="Disordered" evidence="8">
    <location>
        <begin position="1"/>
        <end position="44"/>
    </location>
</feature>
<keyword evidence="6" id="KW-0804">Transcription</keyword>